<sequence length="54" mass="5617">MNAAHHERDYSGEQGHDVMLVLFTGSTLAGAGSPNAGPDAPAHLMAWISVRGSQ</sequence>
<dbReference type="EMBL" id="JBHUOG010000002">
    <property type="protein sequence ID" value="MFD2795187.1"/>
    <property type="molecule type" value="Genomic_DNA"/>
</dbReference>
<evidence type="ECO:0000313" key="2">
    <source>
        <dbReference type="Proteomes" id="UP001597479"/>
    </source>
</evidence>
<evidence type="ECO:0000313" key="1">
    <source>
        <dbReference type="EMBL" id="MFD2795187.1"/>
    </source>
</evidence>
<name>A0ABW5VW78_9MICO</name>
<dbReference type="Proteomes" id="UP001597479">
    <property type="component" value="Unassembled WGS sequence"/>
</dbReference>
<reference evidence="2" key="1">
    <citation type="journal article" date="2019" name="Int. J. Syst. Evol. Microbiol.">
        <title>The Global Catalogue of Microorganisms (GCM) 10K type strain sequencing project: providing services to taxonomists for standard genome sequencing and annotation.</title>
        <authorList>
            <consortium name="The Broad Institute Genomics Platform"/>
            <consortium name="The Broad Institute Genome Sequencing Center for Infectious Disease"/>
            <person name="Wu L."/>
            <person name="Ma J."/>
        </authorList>
    </citation>
    <scope>NUCLEOTIDE SEQUENCE [LARGE SCALE GENOMIC DNA]</scope>
    <source>
        <strain evidence="2">CCM 7044</strain>
    </source>
</reference>
<organism evidence="1 2">
    <name type="scientific">Promicromonospora vindobonensis</name>
    <dbReference type="NCBI Taxonomy" id="195748"/>
    <lineage>
        <taxon>Bacteria</taxon>
        <taxon>Bacillati</taxon>
        <taxon>Actinomycetota</taxon>
        <taxon>Actinomycetes</taxon>
        <taxon>Micrococcales</taxon>
        <taxon>Promicromonosporaceae</taxon>
        <taxon>Promicromonospora</taxon>
    </lineage>
</organism>
<gene>
    <name evidence="1" type="ORF">ACFS27_16635</name>
</gene>
<proteinExistence type="predicted"/>
<keyword evidence="2" id="KW-1185">Reference proteome</keyword>
<dbReference type="RefSeq" id="WP_377185022.1">
    <property type="nucleotide sequence ID" value="NZ_JBHUOG010000002.1"/>
</dbReference>
<comment type="caution">
    <text evidence="1">The sequence shown here is derived from an EMBL/GenBank/DDBJ whole genome shotgun (WGS) entry which is preliminary data.</text>
</comment>
<accession>A0ABW5VW78</accession>
<protein>
    <submittedName>
        <fullName evidence="1">Uncharacterized protein</fullName>
    </submittedName>
</protein>